<feature type="signal peptide" evidence="1">
    <location>
        <begin position="1"/>
        <end position="22"/>
    </location>
</feature>
<gene>
    <name evidence="2" type="ORF">PSTG_13204</name>
</gene>
<keyword evidence="1" id="KW-0732">Signal</keyword>
<organism evidence="2 3">
    <name type="scientific">Puccinia striiformis f. sp. tritici PST-78</name>
    <dbReference type="NCBI Taxonomy" id="1165861"/>
    <lineage>
        <taxon>Eukaryota</taxon>
        <taxon>Fungi</taxon>
        <taxon>Dikarya</taxon>
        <taxon>Basidiomycota</taxon>
        <taxon>Pucciniomycotina</taxon>
        <taxon>Pucciniomycetes</taxon>
        <taxon>Pucciniales</taxon>
        <taxon>Pucciniaceae</taxon>
        <taxon>Puccinia</taxon>
    </lineage>
</organism>
<evidence type="ECO:0000313" key="3">
    <source>
        <dbReference type="Proteomes" id="UP000054564"/>
    </source>
</evidence>
<evidence type="ECO:0000313" key="2">
    <source>
        <dbReference type="EMBL" id="KNE93382.1"/>
    </source>
</evidence>
<sequence length="104" mass="11788">MKSDIALLFSSILLLLTSSVDATLPDFKPDSDFPISRCEDTAKYPVFYCLRVSDGKSYFSDPDKPYWWDDALFPCNEEYTALCCEGERWKYITGIPFCVGAVGM</sequence>
<dbReference type="EMBL" id="AJIL01000138">
    <property type="protein sequence ID" value="KNE93382.1"/>
    <property type="molecule type" value="Genomic_DNA"/>
</dbReference>
<dbReference type="Proteomes" id="UP000054564">
    <property type="component" value="Unassembled WGS sequence"/>
</dbReference>
<comment type="caution">
    <text evidence="2">The sequence shown here is derived from an EMBL/GenBank/DDBJ whole genome shotgun (WGS) entry which is preliminary data.</text>
</comment>
<proteinExistence type="predicted"/>
<protein>
    <submittedName>
        <fullName evidence="2">Uncharacterized protein</fullName>
    </submittedName>
</protein>
<keyword evidence="3" id="KW-1185">Reference proteome</keyword>
<name>A0A0L0V260_9BASI</name>
<feature type="chain" id="PRO_5005549498" evidence="1">
    <location>
        <begin position="23"/>
        <end position="104"/>
    </location>
</feature>
<dbReference type="AlphaFoldDB" id="A0A0L0V260"/>
<reference evidence="3" key="1">
    <citation type="submission" date="2014-03" db="EMBL/GenBank/DDBJ databases">
        <title>The Genome Sequence of Puccinia striiformis f. sp. tritici PST-78.</title>
        <authorList>
            <consortium name="The Broad Institute Genome Sequencing Platform"/>
            <person name="Cuomo C."/>
            <person name="Hulbert S."/>
            <person name="Chen X."/>
            <person name="Walker B."/>
            <person name="Young S.K."/>
            <person name="Zeng Q."/>
            <person name="Gargeya S."/>
            <person name="Fitzgerald M."/>
            <person name="Haas B."/>
            <person name="Abouelleil A."/>
            <person name="Alvarado L."/>
            <person name="Arachchi H.M."/>
            <person name="Berlin A.M."/>
            <person name="Chapman S.B."/>
            <person name="Goldberg J."/>
            <person name="Griggs A."/>
            <person name="Gujja S."/>
            <person name="Hansen M."/>
            <person name="Howarth C."/>
            <person name="Imamovic A."/>
            <person name="Larimer J."/>
            <person name="McCowan C."/>
            <person name="Montmayeur A."/>
            <person name="Murphy C."/>
            <person name="Neiman D."/>
            <person name="Pearson M."/>
            <person name="Priest M."/>
            <person name="Roberts A."/>
            <person name="Saif S."/>
            <person name="Shea T."/>
            <person name="Sisk P."/>
            <person name="Sykes S."/>
            <person name="Wortman J."/>
            <person name="Nusbaum C."/>
            <person name="Birren B."/>
        </authorList>
    </citation>
    <scope>NUCLEOTIDE SEQUENCE [LARGE SCALE GENOMIC DNA]</scope>
    <source>
        <strain evidence="3">race PST-78</strain>
    </source>
</reference>
<accession>A0A0L0V260</accession>
<evidence type="ECO:0000256" key="1">
    <source>
        <dbReference type="SAM" id="SignalP"/>
    </source>
</evidence>